<sequence>MKTDAKQRATLTRMETAHAETARHLAVIERQVEARAERMTTSSRVKARQFGRASATWSRADERDVQANVAALRFARRGEIDALSQKLARQAGAIAAHCVRCRINEPAGEGVS</sequence>
<gene>
    <name evidence="1" type="ORF">JQ619_38310</name>
</gene>
<dbReference type="RefSeq" id="WP_211400862.1">
    <property type="nucleotide sequence ID" value="NZ_JAFCLK010000085.1"/>
</dbReference>
<comment type="caution">
    <text evidence="1">The sequence shown here is derived from an EMBL/GenBank/DDBJ whole genome shotgun (WGS) entry which is preliminary data.</text>
</comment>
<keyword evidence="2" id="KW-1185">Reference proteome</keyword>
<evidence type="ECO:0000313" key="2">
    <source>
        <dbReference type="Proteomes" id="UP001314635"/>
    </source>
</evidence>
<accession>A0ABS5GJU9</accession>
<dbReference type="Proteomes" id="UP001314635">
    <property type="component" value="Unassembled WGS sequence"/>
</dbReference>
<name>A0ABS5GJU9_9BRAD</name>
<reference evidence="2" key="1">
    <citation type="journal article" date="2021" name="ISME J.">
        <title>Evolutionary origin and ecological implication of a unique nif island in free-living Bradyrhizobium lineages.</title>
        <authorList>
            <person name="Tao J."/>
        </authorList>
    </citation>
    <scope>NUCLEOTIDE SEQUENCE [LARGE SCALE GENOMIC DNA]</scope>
    <source>
        <strain evidence="2">SZCCT0094</strain>
    </source>
</reference>
<proteinExistence type="predicted"/>
<dbReference type="EMBL" id="JAFCLK010000085">
    <property type="protein sequence ID" value="MBR1141605.1"/>
    <property type="molecule type" value="Genomic_DNA"/>
</dbReference>
<organism evidence="1 2">
    <name type="scientific">Bradyrhizobium denitrificans</name>
    <dbReference type="NCBI Taxonomy" id="2734912"/>
    <lineage>
        <taxon>Bacteria</taxon>
        <taxon>Pseudomonadati</taxon>
        <taxon>Pseudomonadota</taxon>
        <taxon>Alphaproteobacteria</taxon>
        <taxon>Hyphomicrobiales</taxon>
        <taxon>Nitrobacteraceae</taxon>
        <taxon>Bradyrhizobium</taxon>
    </lineage>
</organism>
<protein>
    <submittedName>
        <fullName evidence="1">Uncharacterized protein</fullName>
    </submittedName>
</protein>
<evidence type="ECO:0000313" key="1">
    <source>
        <dbReference type="EMBL" id="MBR1141605.1"/>
    </source>
</evidence>